<sequence>MGQITSRYQLILLGDSDQHLNDFKGMLIDRMSRLGLEMDKLIDYPTPECRVRNMPALAIYFKIKGIVENEDERVIKNLQSEGVPMVTVARFSDKMKEEQASPLFSEDNFTLASSSSSDSYLKLADYVLDLFGLLDKKKVLVNYEKEASDKIVKALSRELLLRNYDVAEEPYQIKGNGNFEETCTDRLADSEILIFFHTSHSLKDPWVQARLAYAARLQVGVVEVMEWDNVLPYGLLNKQVRLDKLAVLNRSQTGIAARLADIVEYLRIDNRTAQTSNLTGTLCKYITKLSTVDWKLHPGYWVSSYQYDKTQCYVPAIGATHPECFDALSARAERLVPKGEEKEKIYLLYDSLCTKSCDETYRERLNGYSPIELMDVRKFFPVQQPKKKKNVFLLVSIPSPWKEEDQSYFQTINLLAVRHAICTFFAMLPSDVMVHLAVHPSVLFLIGSILKWRGQPPKDCVKIYKHGYFIGKHPDYDGIFKDCIVTINEQSEKNDEAGAWKLIYDEMLKVDSYDAGVVIGGAAGDLAVALQFIDKYKDAFCLPVSSTGGVAKELYDKHIKMTKCPIAIKEELEDETIEYQNLFKVFLEAL</sequence>
<dbReference type="Pfam" id="PF18180">
    <property type="entry name" value="LD_cluster3"/>
    <property type="match status" value="1"/>
</dbReference>
<proteinExistence type="predicted"/>
<dbReference type="STRING" id="1235788.C802_04418"/>
<dbReference type="Gene3D" id="3.40.50.10140">
    <property type="entry name" value="Toll/interleukin-1 receptor homology (TIR) domain"/>
    <property type="match status" value="1"/>
</dbReference>
<gene>
    <name evidence="1" type="ORF">C802_04418</name>
</gene>
<reference evidence="1 2" key="1">
    <citation type="submission" date="2013-04" db="EMBL/GenBank/DDBJ databases">
        <title>The Genome Sequence of Bacteroides massiliensis dnLKV3.</title>
        <authorList>
            <consortium name="The Broad Institute Genomics Platform"/>
            <consortium name="The Broad Institute Genome Sequencing Center for Infectious Disease"/>
            <person name="Earl A."/>
            <person name="Xavier R."/>
            <person name="Kuhn K."/>
            <person name="Stappenbeck T."/>
            <person name="Walker B."/>
            <person name="Young S."/>
            <person name="Zeng Q."/>
            <person name="Gargeya S."/>
            <person name="Fitzgerald M."/>
            <person name="Haas B."/>
            <person name="Abouelleil A."/>
            <person name="Allen A.W."/>
            <person name="Alvarado L."/>
            <person name="Arachchi H.M."/>
            <person name="Berlin A.M."/>
            <person name="Chapman S.B."/>
            <person name="Gainer-Dewar J."/>
            <person name="Goldberg J."/>
            <person name="Griggs A."/>
            <person name="Gujja S."/>
            <person name="Hansen M."/>
            <person name="Howarth C."/>
            <person name="Imamovic A."/>
            <person name="Ireland A."/>
            <person name="Larimer J."/>
            <person name="McCowan C."/>
            <person name="Murphy C."/>
            <person name="Pearson M."/>
            <person name="Poon T.W."/>
            <person name="Priest M."/>
            <person name="Roberts A."/>
            <person name="Saif S."/>
            <person name="Shea T."/>
            <person name="Sisk P."/>
            <person name="Sykes S."/>
            <person name="Wortman J."/>
            <person name="Nusbaum C."/>
            <person name="Birren B."/>
        </authorList>
    </citation>
    <scope>NUCLEOTIDE SEQUENCE [LARGE SCALE GENOMIC DNA]</scope>
    <source>
        <strain evidence="2">dnLKV3</strain>
    </source>
</reference>
<name>R9HXT1_9BACT</name>
<dbReference type="GeneID" id="82152286"/>
<protein>
    <recommendedName>
        <fullName evidence="3">TIR domain-containing protein</fullName>
    </recommendedName>
</protein>
<dbReference type="HOGENOM" id="CLU_462073_0_0_10"/>
<comment type="caution">
    <text evidence="1">The sequence shown here is derived from an EMBL/GenBank/DDBJ whole genome shotgun (WGS) entry which is preliminary data.</text>
</comment>
<dbReference type="PATRIC" id="fig|1235788.3.peg.4535"/>
<evidence type="ECO:0000313" key="1">
    <source>
        <dbReference type="EMBL" id="EOS08807.1"/>
    </source>
</evidence>
<dbReference type="InterPro" id="IPR041197">
    <property type="entry name" value="LD_cluster3"/>
</dbReference>
<evidence type="ECO:0000313" key="2">
    <source>
        <dbReference type="Proteomes" id="UP000014200"/>
    </source>
</evidence>
<keyword evidence="2" id="KW-1185">Reference proteome</keyword>
<dbReference type="RefSeq" id="WP_016278586.1">
    <property type="nucleotide sequence ID" value="NZ_JABVZU010000002.1"/>
</dbReference>
<evidence type="ECO:0008006" key="3">
    <source>
        <dbReference type="Google" id="ProtNLM"/>
    </source>
</evidence>
<dbReference type="EMBL" id="ASSP01000032">
    <property type="protein sequence ID" value="EOS08807.1"/>
    <property type="molecule type" value="Genomic_DNA"/>
</dbReference>
<accession>R9HXT1</accession>
<organism evidence="1 2">
    <name type="scientific">Phocaeicola sartorii</name>
    <dbReference type="NCBI Taxonomy" id="671267"/>
    <lineage>
        <taxon>Bacteria</taxon>
        <taxon>Pseudomonadati</taxon>
        <taxon>Bacteroidota</taxon>
        <taxon>Bacteroidia</taxon>
        <taxon>Bacteroidales</taxon>
        <taxon>Bacteroidaceae</taxon>
        <taxon>Phocaeicola</taxon>
    </lineage>
</organism>
<dbReference type="InterPro" id="IPR035897">
    <property type="entry name" value="Toll_tir_struct_dom_sf"/>
</dbReference>
<dbReference type="AlphaFoldDB" id="R9HXT1"/>
<dbReference type="Proteomes" id="UP000014200">
    <property type="component" value="Unassembled WGS sequence"/>
</dbReference>